<reference evidence="2 3" key="1">
    <citation type="journal article" date="2021" name="Plant Biotechnol. J.">
        <title>Multi-omics assisted identification of the key and species-specific regulatory components of drought-tolerant mechanisms in Gossypium stocksii.</title>
        <authorList>
            <person name="Yu D."/>
            <person name="Ke L."/>
            <person name="Zhang D."/>
            <person name="Wu Y."/>
            <person name="Sun Y."/>
            <person name="Mei J."/>
            <person name="Sun J."/>
            <person name="Sun Y."/>
        </authorList>
    </citation>
    <scope>NUCLEOTIDE SEQUENCE [LARGE SCALE GENOMIC DNA]</scope>
    <source>
        <strain evidence="3">cv. E1</strain>
        <tissue evidence="2">Leaf</tissue>
    </source>
</reference>
<sequence length="66" mass="7334">MLHSGKVLSSPETLTREEIVVSVEDLQEDPREVGKDPELEEATESTIESEKELTKEPVITQLLTVA</sequence>
<feature type="region of interest" description="Disordered" evidence="1">
    <location>
        <begin position="26"/>
        <end position="53"/>
    </location>
</feature>
<evidence type="ECO:0000313" key="3">
    <source>
        <dbReference type="Proteomes" id="UP000828251"/>
    </source>
</evidence>
<name>A0A9D3W7W2_9ROSI</name>
<dbReference type="EMBL" id="JAIQCV010000003">
    <property type="protein sequence ID" value="KAH1114257.1"/>
    <property type="molecule type" value="Genomic_DNA"/>
</dbReference>
<proteinExistence type="predicted"/>
<evidence type="ECO:0000256" key="1">
    <source>
        <dbReference type="SAM" id="MobiDB-lite"/>
    </source>
</evidence>
<dbReference type="Proteomes" id="UP000828251">
    <property type="component" value="Unassembled WGS sequence"/>
</dbReference>
<accession>A0A9D3W7W2</accession>
<keyword evidence="3" id="KW-1185">Reference proteome</keyword>
<protein>
    <submittedName>
        <fullName evidence="2">Uncharacterized protein</fullName>
    </submittedName>
</protein>
<gene>
    <name evidence="2" type="ORF">J1N35_007635</name>
</gene>
<organism evidence="2 3">
    <name type="scientific">Gossypium stocksii</name>
    <dbReference type="NCBI Taxonomy" id="47602"/>
    <lineage>
        <taxon>Eukaryota</taxon>
        <taxon>Viridiplantae</taxon>
        <taxon>Streptophyta</taxon>
        <taxon>Embryophyta</taxon>
        <taxon>Tracheophyta</taxon>
        <taxon>Spermatophyta</taxon>
        <taxon>Magnoliopsida</taxon>
        <taxon>eudicotyledons</taxon>
        <taxon>Gunneridae</taxon>
        <taxon>Pentapetalae</taxon>
        <taxon>rosids</taxon>
        <taxon>malvids</taxon>
        <taxon>Malvales</taxon>
        <taxon>Malvaceae</taxon>
        <taxon>Malvoideae</taxon>
        <taxon>Gossypium</taxon>
    </lineage>
</organism>
<feature type="compositionally biased region" description="Basic and acidic residues" evidence="1">
    <location>
        <begin position="28"/>
        <end position="37"/>
    </location>
</feature>
<comment type="caution">
    <text evidence="2">The sequence shown here is derived from an EMBL/GenBank/DDBJ whole genome shotgun (WGS) entry which is preliminary data.</text>
</comment>
<evidence type="ECO:0000313" key="2">
    <source>
        <dbReference type="EMBL" id="KAH1114257.1"/>
    </source>
</evidence>
<dbReference type="AlphaFoldDB" id="A0A9D3W7W2"/>